<dbReference type="Gene3D" id="1.10.357.140">
    <property type="entry name" value="UbiA prenyltransferase"/>
    <property type="match status" value="1"/>
</dbReference>
<keyword evidence="4" id="KW-0808">Transferase</keyword>
<protein>
    <recommendedName>
        <fullName evidence="11">1,4-dihydroxy-2-naphthoate octaprenyltransferase</fullName>
    </recommendedName>
</protein>
<comment type="subcellular location">
    <subcellularLocation>
        <location evidence="1">Membrane</location>
        <topology evidence="1">Multi-pass membrane protein</topology>
    </subcellularLocation>
</comment>
<organism evidence="9 10">
    <name type="scientific">Virgibacillus indicus</name>
    <dbReference type="NCBI Taxonomy" id="2024554"/>
    <lineage>
        <taxon>Bacteria</taxon>
        <taxon>Bacillati</taxon>
        <taxon>Bacillota</taxon>
        <taxon>Bacilli</taxon>
        <taxon>Bacillales</taxon>
        <taxon>Bacillaceae</taxon>
        <taxon>Virgibacillus</taxon>
    </lineage>
</organism>
<evidence type="ECO:0000256" key="5">
    <source>
        <dbReference type="ARBA" id="ARBA00022692"/>
    </source>
</evidence>
<feature type="transmembrane region" description="Helical" evidence="8">
    <location>
        <begin position="56"/>
        <end position="78"/>
    </location>
</feature>
<sequence>MDIKKENLASSIGNDCFFYRFSWFHLTRPLTFTGTVSPVIVGTLFAASQGQIRFDIFMAMLAAALLIQAATNMFNDYFDFSHGQDKEKWISAENVEYTHGPAHHLIPFVAGTLLAVAAIIGFWLALETSLWIILIGVLGILAGYAYSAGQHSFSSIGLGETVAAIFLGFVPATLAYFVQGYSLNVQVFFLALPFAILISTMILTNNLRDFEKDRGFRKTVAMIIGKLMSIRLLTVLLSLTYLLVIGLIFFQVVGATTGLVLFALPAALKLRWSFRYGASRAEEIAAMKIAAQHHWLFSLLFILGLLISL</sequence>
<dbReference type="EMBL" id="NPMS01000004">
    <property type="protein sequence ID" value="OZU88745.1"/>
    <property type="molecule type" value="Genomic_DNA"/>
</dbReference>
<accession>A0A265NAD2</accession>
<gene>
    <name evidence="9" type="ORF">CIL03_10690</name>
</gene>
<dbReference type="Proteomes" id="UP000216498">
    <property type="component" value="Unassembled WGS sequence"/>
</dbReference>
<name>A0A265NAD2_9BACI</name>
<evidence type="ECO:0000256" key="3">
    <source>
        <dbReference type="ARBA" id="ARBA00022428"/>
    </source>
</evidence>
<dbReference type="PIRSF" id="PIRSF005355">
    <property type="entry name" value="UBIAD1"/>
    <property type="match status" value="1"/>
</dbReference>
<evidence type="ECO:0000256" key="2">
    <source>
        <dbReference type="ARBA" id="ARBA00004863"/>
    </source>
</evidence>
<comment type="caution">
    <text evidence="9">The sequence shown here is derived from an EMBL/GenBank/DDBJ whole genome shotgun (WGS) entry which is preliminary data.</text>
</comment>
<keyword evidence="5 8" id="KW-0812">Transmembrane</keyword>
<dbReference type="InterPro" id="IPR026046">
    <property type="entry name" value="UBIAD1"/>
</dbReference>
<evidence type="ECO:0000256" key="4">
    <source>
        <dbReference type="ARBA" id="ARBA00022679"/>
    </source>
</evidence>
<dbReference type="OrthoDB" id="9767568at2"/>
<evidence type="ECO:0000256" key="1">
    <source>
        <dbReference type="ARBA" id="ARBA00004141"/>
    </source>
</evidence>
<feature type="transmembrane region" description="Helical" evidence="8">
    <location>
        <begin position="30"/>
        <end position="50"/>
    </location>
</feature>
<dbReference type="InterPro" id="IPR044878">
    <property type="entry name" value="UbiA_sf"/>
</dbReference>
<feature type="transmembrane region" description="Helical" evidence="8">
    <location>
        <begin position="187"/>
        <end position="207"/>
    </location>
</feature>
<dbReference type="UniPathway" id="UPA00079"/>
<evidence type="ECO:0000313" key="10">
    <source>
        <dbReference type="Proteomes" id="UP000216498"/>
    </source>
</evidence>
<keyword evidence="3" id="KW-0474">Menaquinone biosynthesis</keyword>
<feature type="transmembrane region" description="Helical" evidence="8">
    <location>
        <begin position="248"/>
        <end position="268"/>
    </location>
</feature>
<proteinExistence type="predicted"/>
<dbReference type="CDD" id="cd13962">
    <property type="entry name" value="PT_UbiA_UBIAD1"/>
    <property type="match status" value="1"/>
</dbReference>
<dbReference type="AlphaFoldDB" id="A0A265NAD2"/>
<feature type="transmembrane region" description="Helical" evidence="8">
    <location>
        <begin position="289"/>
        <end position="307"/>
    </location>
</feature>
<dbReference type="PANTHER" id="PTHR13929">
    <property type="entry name" value="1,4-DIHYDROXY-2-NAPHTHOATE OCTAPRENYLTRANSFERASE"/>
    <property type="match status" value="1"/>
</dbReference>
<evidence type="ECO:0008006" key="11">
    <source>
        <dbReference type="Google" id="ProtNLM"/>
    </source>
</evidence>
<keyword evidence="7 8" id="KW-0472">Membrane</keyword>
<reference evidence="9 10" key="1">
    <citation type="submission" date="2017-08" db="EMBL/GenBank/DDBJ databases">
        <title>Virgibacillus indicus sp. nov. and Virgibacillus profoundi sp. nov, two moderately halophilic bacteria isolated from marine sediment by using the Microfluidic Streak Plate.</title>
        <authorList>
            <person name="Xu B."/>
            <person name="Hu B."/>
            <person name="Wang J."/>
            <person name="Zhu Y."/>
            <person name="Huang L."/>
            <person name="Du W."/>
            <person name="Huang Y."/>
        </authorList>
    </citation>
    <scope>NUCLEOTIDE SEQUENCE [LARGE SCALE GENOMIC DNA]</scope>
    <source>
        <strain evidence="9 10">IO3-P2-C2</strain>
    </source>
</reference>
<feature type="transmembrane region" description="Helical" evidence="8">
    <location>
        <begin position="161"/>
        <end position="181"/>
    </location>
</feature>
<dbReference type="RefSeq" id="WP_094885837.1">
    <property type="nucleotide sequence ID" value="NZ_NPMS01000004.1"/>
</dbReference>
<dbReference type="Pfam" id="PF01040">
    <property type="entry name" value="UbiA"/>
    <property type="match status" value="1"/>
</dbReference>
<feature type="transmembrane region" description="Helical" evidence="8">
    <location>
        <begin position="219"/>
        <end position="242"/>
    </location>
</feature>
<keyword evidence="6 8" id="KW-1133">Transmembrane helix</keyword>
<feature type="transmembrane region" description="Helical" evidence="8">
    <location>
        <begin position="105"/>
        <end position="124"/>
    </location>
</feature>
<dbReference type="GO" id="GO:0004659">
    <property type="term" value="F:prenyltransferase activity"/>
    <property type="evidence" value="ECO:0007669"/>
    <property type="project" value="InterPro"/>
</dbReference>
<evidence type="ECO:0000256" key="6">
    <source>
        <dbReference type="ARBA" id="ARBA00022989"/>
    </source>
</evidence>
<comment type="pathway">
    <text evidence="2">Quinol/quinone metabolism; menaquinone biosynthesis.</text>
</comment>
<evidence type="ECO:0000256" key="8">
    <source>
        <dbReference type="SAM" id="Phobius"/>
    </source>
</evidence>
<keyword evidence="10" id="KW-1185">Reference proteome</keyword>
<dbReference type="GO" id="GO:0016020">
    <property type="term" value="C:membrane"/>
    <property type="evidence" value="ECO:0007669"/>
    <property type="project" value="UniProtKB-SubCell"/>
</dbReference>
<dbReference type="InterPro" id="IPR000537">
    <property type="entry name" value="UbiA_prenyltransferase"/>
</dbReference>
<evidence type="ECO:0000256" key="7">
    <source>
        <dbReference type="ARBA" id="ARBA00023136"/>
    </source>
</evidence>
<dbReference type="PANTHER" id="PTHR13929:SF0">
    <property type="entry name" value="UBIA PRENYLTRANSFERASE DOMAIN-CONTAINING PROTEIN 1"/>
    <property type="match status" value="1"/>
</dbReference>
<dbReference type="GO" id="GO:0042371">
    <property type="term" value="P:vitamin K biosynthetic process"/>
    <property type="evidence" value="ECO:0007669"/>
    <property type="project" value="TreeGrafter"/>
</dbReference>
<evidence type="ECO:0000313" key="9">
    <source>
        <dbReference type="EMBL" id="OZU88745.1"/>
    </source>
</evidence>
<dbReference type="GO" id="GO:0009234">
    <property type="term" value="P:menaquinone biosynthetic process"/>
    <property type="evidence" value="ECO:0007669"/>
    <property type="project" value="UniProtKB-UniPathway"/>
</dbReference>
<feature type="transmembrane region" description="Helical" evidence="8">
    <location>
        <begin position="130"/>
        <end position="149"/>
    </location>
</feature>